<dbReference type="AlphaFoldDB" id="A0A7I7KX40"/>
<dbReference type="CDD" id="cd07812">
    <property type="entry name" value="SRPBCC"/>
    <property type="match status" value="1"/>
</dbReference>
<dbReference type="EMBL" id="AP022569">
    <property type="protein sequence ID" value="BBX45912.1"/>
    <property type="molecule type" value="Genomic_DNA"/>
</dbReference>
<keyword evidence="2" id="KW-1185">Reference proteome</keyword>
<dbReference type="KEGG" id="mcoo:MCOO_19270"/>
<accession>A0A7I7KX40</accession>
<proteinExistence type="predicted"/>
<dbReference type="InterPro" id="IPR023393">
    <property type="entry name" value="START-like_dom_sf"/>
</dbReference>
<dbReference type="Proteomes" id="UP000465866">
    <property type="component" value="Chromosome"/>
</dbReference>
<dbReference type="Gene3D" id="3.30.530.20">
    <property type="match status" value="1"/>
</dbReference>
<dbReference type="SUPFAM" id="SSF55961">
    <property type="entry name" value="Bet v1-like"/>
    <property type="match status" value="1"/>
</dbReference>
<gene>
    <name evidence="1" type="ORF">MCOO_19270</name>
</gene>
<name>A0A7I7KX40_9MYCO</name>
<evidence type="ECO:0000313" key="1">
    <source>
        <dbReference type="EMBL" id="BBX45912.1"/>
    </source>
</evidence>
<reference evidence="1 2" key="1">
    <citation type="journal article" date="2019" name="Emerg. Microbes Infect.">
        <title>Comprehensive subspecies identification of 175 nontuberculous mycobacteria species based on 7547 genomic profiles.</title>
        <authorList>
            <person name="Matsumoto Y."/>
            <person name="Kinjo T."/>
            <person name="Motooka D."/>
            <person name="Nabeya D."/>
            <person name="Jung N."/>
            <person name="Uechi K."/>
            <person name="Horii T."/>
            <person name="Iida T."/>
            <person name="Fujita J."/>
            <person name="Nakamura S."/>
        </authorList>
    </citation>
    <scope>NUCLEOTIDE SEQUENCE [LARGE SCALE GENOMIC DNA]</scope>
    <source>
        <strain evidence="1 2">JCM 12404</strain>
    </source>
</reference>
<organism evidence="1 2">
    <name type="scientific">Mycobacterium cookii</name>
    <dbReference type="NCBI Taxonomy" id="1775"/>
    <lineage>
        <taxon>Bacteria</taxon>
        <taxon>Bacillati</taxon>
        <taxon>Actinomycetota</taxon>
        <taxon>Actinomycetes</taxon>
        <taxon>Mycobacteriales</taxon>
        <taxon>Mycobacteriaceae</taxon>
        <taxon>Mycobacterium</taxon>
    </lineage>
</organism>
<sequence>MALAMDSRTSQTGVMKYASRRLTEIAGLVAVLYAARRYYRNWGTSKGECQARLSGDELIGDPVIQVTEAVWIDSPPSVTWPWLLQMGQDRDGLHSRRALENVVGLRMHDPDGPNPEWKQLAVGDTLQLKPKGWMGLPGGLSLRIDEITPGQSIVLRATSPDLPSVVWSFHLQPHWATHTRLLARVRIGLRHPGEVVAVELVRPVIALVLRKVLLNIKRRVERQTNDLTTVDFAP</sequence>
<evidence type="ECO:0000313" key="2">
    <source>
        <dbReference type="Proteomes" id="UP000465866"/>
    </source>
</evidence>
<protein>
    <recommendedName>
        <fullName evidence="3">Polyketide cyclase</fullName>
    </recommendedName>
</protein>
<evidence type="ECO:0008006" key="3">
    <source>
        <dbReference type="Google" id="ProtNLM"/>
    </source>
</evidence>